<dbReference type="SMART" id="SM00342">
    <property type="entry name" value="HTH_ARAC"/>
    <property type="match status" value="1"/>
</dbReference>
<dbReference type="AlphaFoldDB" id="E6VAP3"/>
<keyword evidence="3" id="KW-0804">Transcription</keyword>
<dbReference type="PANTHER" id="PTHR46796">
    <property type="entry name" value="HTH-TYPE TRANSCRIPTIONAL ACTIVATOR RHAS-RELATED"/>
    <property type="match status" value="1"/>
</dbReference>
<dbReference type="EMBL" id="CP002417">
    <property type="protein sequence ID" value="ADU35153.1"/>
    <property type="molecule type" value="Genomic_DNA"/>
</dbReference>
<dbReference type="HOGENOM" id="CLU_597089_0_0_4"/>
<evidence type="ECO:0000256" key="1">
    <source>
        <dbReference type="ARBA" id="ARBA00023015"/>
    </source>
</evidence>
<reference evidence="6 7" key="2">
    <citation type="journal article" date="2013" name="Genome Announc.">
        <title>Genome of the Root-Associated Plant Growth-Promoting Bacterium Variovorax paradoxus Strain EPS.</title>
        <authorList>
            <person name="Han J.I."/>
            <person name="Spain J.C."/>
            <person name="Leadbetter J.R."/>
            <person name="Ovchinnikova G."/>
            <person name="Goodwin L.A."/>
            <person name="Han C.S."/>
            <person name="Woyke T."/>
            <person name="Davenport K.W."/>
            <person name="Orwin P.M."/>
        </authorList>
    </citation>
    <scope>NUCLEOTIDE SEQUENCE [LARGE SCALE GENOMIC DNA]</scope>
    <source>
        <strain evidence="6 7">EPS</strain>
    </source>
</reference>
<dbReference type="InterPro" id="IPR032783">
    <property type="entry name" value="AraC_lig"/>
</dbReference>
<protein>
    <submittedName>
        <fullName evidence="6">Transcriptional regulator, AraC family</fullName>
    </submittedName>
</protein>
<sequence length="458" mass="51115">MPTSRRHDRTVAAKAALPVGHAPAPAGSLGRMRRDRKRGKELDTPGEAFLRARTNIHFRASTVMEMFELLLTGRSRLGMPFDIRLAHVDPPLLGMVWVLELTKKTRDERFSRPLDGACRARPAATLAALRPFFHLSRFMPIFPDRRAEAKYDALVDTLSFESILNFQVRFGHDFAIEIDSRSRAPLYVFSGKSCHFQMGGGGPSMRVEHGDVLFLPHGGKHRAYDKEGLAPVRFEDLLAREIERNGSTYAVHMDVDRSADTVVSGSFFWTKELATNPLVAQLPTVMHLQSGNVALPWLPPMTDLVRWMSDIRRGGRGVGMAEIVNTLIRHIVLNHLERCAGRAPGAADAAAAPHDERLMAALHAIHTRPQQAWTLESLAGLCHMARTTFSTRFQQQMRLSPMNYLANWRIHLAARLLREQRLSLDEVAERVGYSTGAILARAYKRVLGTSPRGAGATD</sequence>
<dbReference type="KEGG" id="vpe:Varpa_0935"/>
<gene>
    <name evidence="6" type="ordered locus">Varpa_0935</name>
</gene>
<dbReference type="PROSITE" id="PS01124">
    <property type="entry name" value="HTH_ARAC_FAMILY_2"/>
    <property type="match status" value="1"/>
</dbReference>
<dbReference type="Proteomes" id="UP000008917">
    <property type="component" value="Chromosome"/>
</dbReference>
<keyword evidence="1" id="KW-0805">Transcription regulation</keyword>
<dbReference type="PANTHER" id="PTHR46796:SF7">
    <property type="entry name" value="ARAC FAMILY TRANSCRIPTIONAL REGULATOR"/>
    <property type="match status" value="1"/>
</dbReference>
<evidence type="ECO:0000259" key="5">
    <source>
        <dbReference type="PROSITE" id="PS01124"/>
    </source>
</evidence>
<evidence type="ECO:0000256" key="3">
    <source>
        <dbReference type="ARBA" id="ARBA00023163"/>
    </source>
</evidence>
<dbReference type="Pfam" id="PF12833">
    <property type="entry name" value="HTH_18"/>
    <property type="match status" value="1"/>
</dbReference>
<dbReference type="STRING" id="595537.Varpa_0935"/>
<dbReference type="InterPro" id="IPR018062">
    <property type="entry name" value="HTH_AraC-typ_CS"/>
</dbReference>
<evidence type="ECO:0000256" key="2">
    <source>
        <dbReference type="ARBA" id="ARBA00023125"/>
    </source>
</evidence>
<dbReference type="InterPro" id="IPR009057">
    <property type="entry name" value="Homeodomain-like_sf"/>
</dbReference>
<dbReference type="eggNOG" id="COG2207">
    <property type="taxonomic scope" value="Bacteria"/>
</dbReference>
<dbReference type="GO" id="GO:0003700">
    <property type="term" value="F:DNA-binding transcription factor activity"/>
    <property type="evidence" value="ECO:0007669"/>
    <property type="project" value="InterPro"/>
</dbReference>
<name>E6VAP3_VARPE</name>
<proteinExistence type="predicted"/>
<dbReference type="Gene3D" id="1.10.10.60">
    <property type="entry name" value="Homeodomain-like"/>
    <property type="match status" value="1"/>
</dbReference>
<feature type="domain" description="HTH araC/xylS-type" evidence="5">
    <location>
        <begin position="356"/>
        <end position="457"/>
    </location>
</feature>
<dbReference type="RefSeq" id="WP_013539398.1">
    <property type="nucleotide sequence ID" value="NC_014931.1"/>
</dbReference>
<feature type="region of interest" description="Disordered" evidence="4">
    <location>
        <begin position="20"/>
        <end position="42"/>
    </location>
</feature>
<evidence type="ECO:0000256" key="4">
    <source>
        <dbReference type="SAM" id="MobiDB-lite"/>
    </source>
</evidence>
<dbReference type="GO" id="GO:0043565">
    <property type="term" value="F:sequence-specific DNA binding"/>
    <property type="evidence" value="ECO:0007669"/>
    <property type="project" value="InterPro"/>
</dbReference>
<evidence type="ECO:0000313" key="7">
    <source>
        <dbReference type="Proteomes" id="UP000008917"/>
    </source>
</evidence>
<keyword evidence="2" id="KW-0238">DNA-binding</keyword>
<reference evidence="7" key="1">
    <citation type="submission" date="2010-12" db="EMBL/GenBank/DDBJ databases">
        <title>Complete sequence of Variovorax paradoxus EPS.</title>
        <authorList>
            <consortium name="US DOE Joint Genome Institute"/>
            <person name="Lucas S."/>
            <person name="Copeland A."/>
            <person name="Lapidus A."/>
            <person name="Cheng J.-F."/>
            <person name="Goodwin L."/>
            <person name="Pitluck S."/>
            <person name="Teshima H."/>
            <person name="Detter J.C."/>
            <person name="Han C."/>
            <person name="Tapia R."/>
            <person name="Land M."/>
            <person name="Hauser L."/>
            <person name="Kyrpides N."/>
            <person name="Ivanova N."/>
            <person name="Ovchinnikova G."/>
            <person name="Orwin P."/>
            <person name="Han J.-I.G."/>
            <person name="Woyke T."/>
        </authorList>
    </citation>
    <scope>NUCLEOTIDE SEQUENCE [LARGE SCALE GENOMIC DNA]</scope>
    <source>
        <strain evidence="7">EPS</strain>
    </source>
</reference>
<dbReference type="InterPro" id="IPR050204">
    <property type="entry name" value="AraC_XylS_family_regulators"/>
</dbReference>
<dbReference type="Pfam" id="PF12852">
    <property type="entry name" value="Cupin_6"/>
    <property type="match status" value="1"/>
</dbReference>
<organism evidence="6 7">
    <name type="scientific">Variovorax paradoxus (strain EPS)</name>
    <dbReference type="NCBI Taxonomy" id="595537"/>
    <lineage>
        <taxon>Bacteria</taxon>
        <taxon>Pseudomonadati</taxon>
        <taxon>Pseudomonadota</taxon>
        <taxon>Betaproteobacteria</taxon>
        <taxon>Burkholderiales</taxon>
        <taxon>Comamonadaceae</taxon>
        <taxon>Variovorax</taxon>
    </lineage>
</organism>
<accession>E6VAP3</accession>
<dbReference type="SUPFAM" id="SSF46689">
    <property type="entry name" value="Homeodomain-like"/>
    <property type="match status" value="2"/>
</dbReference>
<dbReference type="PROSITE" id="PS00041">
    <property type="entry name" value="HTH_ARAC_FAMILY_1"/>
    <property type="match status" value="1"/>
</dbReference>
<dbReference type="InterPro" id="IPR018060">
    <property type="entry name" value="HTH_AraC"/>
</dbReference>
<evidence type="ECO:0000313" key="6">
    <source>
        <dbReference type="EMBL" id="ADU35153.1"/>
    </source>
</evidence>